<dbReference type="GO" id="GO:0005634">
    <property type="term" value="C:nucleus"/>
    <property type="evidence" value="ECO:0007669"/>
    <property type="project" value="UniProtKB-SubCell"/>
</dbReference>
<evidence type="ECO:0000256" key="5">
    <source>
        <dbReference type="ARBA" id="ARBA00022679"/>
    </source>
</evidence>
<keyword evidence="17" id="KW-1185">Reference proteome</keyword>
<sequence>MSHFAVVDQAVNVMKQVESYISVGMEMTIDVASDFGEYEKDVNCEETLKDVMLDYIQMERDFKQFIESVKYVKQQVEKGSEIEDLEEILDTHIQELKSQNDDSVFQNHEKYVDLIDKIQEVRNTEEGNTNTDLVPMTTEDEDLDVEMTQQNMVTKCPYTGQEMTFPVRNIICGHNYEKEGIMEYISKRKHKARCPVSGCHSDQTVTADNLEENKDLRRFIERKKRQGGQRSKSDKKRLN</sequence>
<dbReference type="GO" id="GO:0061665">
    <property type="term" value="F:SUMO ligase activity"/>
    <property type="evidence" value="ECO:0007669"/>
    <property type="project" value="TreeGrafter"/>
</dbReference>
<evidence type="ECO:0000256" key="14">
    <source>
        <dbReference type="SAM" id="MobiDB-lite"/>
    </source>
</evidence>
<evidence type="ECO:0000256" key="6">
    <source>
        <dbReference type="ARBA" id="ARBA00022723"/>
    </source>
</evidence>
<keyword evidence="8" id="KW-0833">Ubl conjugation pathway</keyword>
<dbReference type="Proteomes" id="UP001347796">
    <property type="component" value="Unassembled WGS sequence"/>
</dbReference>
<evidence type="ECO:0000256" key="13">
    <source>
        <dbReference type="PROSITE-ProRule" id="PRU00452"/>
    </source>
</evidence>
<keyword evidence="7 13" id="KW-0863">Zinc-finger</keyword>
<gene>
    <name evidence="16" type="ORF">SNE40_021610</name>
</gene>
<name>A0AAN8GBG1_PATCE</name>
<evidence type="ECO:0000256" key="8">
    <source>
        <dbReference type="ARBA" id="ARBA00022786"/>
    </source>
</evidence>
<evidence type="ECO:0000313" key="16">
    <source>
        <dbReference type="EMBL" id="KAK6167631.1"/>
    </source>
</evidence>
<comment type="subcellular location">
    <subcellularLocation>
        <location evidence="1">Nucleus</location>
    </subcellularLocation>
</comment>
<comment type="similarity">
    <text evidence="3">Belongs to the NSE2 family.</text>
</comment>
<evidence type="ECO:0000256" key="9">
    <source>
        <dbReference type="ARBA" id="ARBA00022833"/>
    </source>
</evidence>
<dbReference type="InterPro" id="IPR026846">
    <property type="entry name" value="Nse2(Mms21)"/>
</dbReference>
<comment type="caution">
    <text evidence="16">The sequence shown here is derived from an EMBL/GenBank/DDBJ whole genome shotgun (WGS) entry which is preliminary data.</text>
</comment>
<feature type="region of interest" description="Disordered" evidence="14">
    <location>
        <begin position="217"/>
        <end position="239"/>
    </location>
</feature>
<evidence type="ECO:0000256" key="11">
    <source>
        <dbReference type="ARBA" id="ARBA00031731"/>
    </source>
</evidence>
<dbReference type="PANTHER" id="PTHR21330:SF1">
    <property type="entry name" value="E3 SUMO-PROTEIN LIGASE NSE2"/>
    <property type="match status" value="1"/>
</dbReference>
<dbReference type="InterPro" id="IPR013083">
    <property type="entry name" value="Znf_RING/FYVE/PHD"/>
</dbReference>
<keyword evidence="10" id="KW-0539">Nucleus</keyword>
<evidence type="ECO:0000259" key="15">
    <source>
        <dbReference type="PROSITE" id="PS51044"/>
    </source>
</evidence>
<reference evidence="16 17" key="1">
    <citation type="submission" date="2024-01" db="EMBL/GenBank/DDBJ databases">
        <title>The genome of the rayed Mediterranean limpet Patella caerulea (Linnaeus, 1758).</title>
        <authorList>
            <person name="Anh-Thu Weber A."/>
            <person name="Halstead-Nussloch G."/>
        </authorList>
    </citation>
    <scope>NUCLEOTIDE SEQUENCE [LARGE SCALE GENOMIC DNA]</scope>
    <source>
        <strain evidence="16">AATW-2023a</strain>
        <tissue evidence="16">Whole specimen</tissue>
    </source>
</reference>
<keyword evidence="5" id="KW-0808">Transferase</keyword>
<dbReference type="GO" id="GO:0000724">
    <property type="term" value="P:double-strand break repair via homologous recombination"/>
    <property type="evidence" value="ECO:0007669"/>
    <property type="project" value="InterPro"/>
</dbReference>
<evidence type="ECO:0000256" key="12">
    <source>
        <dbReference type="ARBA" id="ARBA00032533"/>
    </source>
</evidence>
<evidence type="ECO:0000256" key="3">
    <source>
        <dbReference type="ARBA" id="ARBA00008212"/>
    </source>
</evidence>
<dbReference type="GO" id="GO:0008270">
    <property type="term" value="F:zinc ion binding"/>
    <property type="evidence" value="ECO:0007669"/>
    <property type="project" value="UniProtKB-KW"/>
</dbReference>
<keyword evidence="9" id="KW-0862">Zinc</keyword>
<dbReference type="PROSITE" id="PS51044">
    <property type="entry name" value="ZF_SP_RING"/>
    <property type="match status" value="1"/>
</dbReference>
<dbReference type="Pfam" id="PF11789">
    <property type="entry name" value="zf-Nse"/>
    <property type="match status" value="1"/>
</dbReference>
<proteinExistence type="inferred from homology"/>
<dbReference type="EMBL" id="JAZGQO010000018">
    <property type="protein sequence ID" value="KAK6167631.1"/>
    <property type="molecule type" value="Genomic_DNA"/>
</dbReference>
<evidence type="ECO:0000256" key="2">
    <source>
        <dbReference type="ARBA" id="ARBA00004718"/>
    </source>
</evidence>
<evidence type="ECO:0000256" key="10">
    <source>
        <dbReference type="ARBA" id="ARBA00023242"/>
    </source>
</evidence>
<dbReference type="CDD" id="cd16651">
    <property type="entry name" value="SPL-RING_NSE2"/>
    <property type="match status" value="1"/>
</dbReference>
<evidence type="ECO:0000256" key="1">
    <source>
        <dbReference type="ARBA" id="ARBA00004123"/>
    </source>
</evidence>
<evidence type="ECO:0000256" key="4">
    <source>
        <dbReference type="ARBA" id="ARBA00020923"/>
    </source>
</evidence>
<organism evidence="16 17">
    <name type="scientific">Patella caerulea</name>
    <name type="common">Rayed Mediterranean limpet</name>
    <dbReference type="NCBI Taxonomy" id="87958"/>
    <lineage>
        <taxon>Eukaryota</taxon>
        <taxon>Metazoa</taxon>
        <taxon>Spiralia</taxon>
        <taxon>Lophotrochozoa</taxon>
        <taxon>Mollusca</taxon>
        <taxon>Gastropoda</taxon>
        <taxon>Patellogastropoda</taxon>
        <taxon>Patelloidea</taxon>
        <taxon>Patellidae</taxon>
        <taxon>Patella</taxon>
    </lineage>
</organism>
<dbReference type="GO" id="GO:0016925">
    <property type="term" value="P:protein sumoylation"/>
    <property type="evidence" value="ECO:0007669"/>
    <property type="project" value="TreeGrafter"/>
</dbReference>
<dbReference type="SUPFAM" id="SSF57850">
    <property type="entry name" value="RING/U-box"/>
    <property type="match status" value="1"/>
</dbReference>
<evidence type="ECO:0000256" key="7">
    <source>
        <dbReference type="ARBA" id="ARBA00022771"/>
    </source>
</evidence>
<dbReference type="PANTHER" id="PTHR21330">
    <property type="entry name" value="E3 SUMO-PROTEIN LIGASE NSE2"/>
    <property type="match status" value="1"/>
</dbReference>
<keyword evidence="6" id="KW-0479">Metal-binding</keyword>
<evidence type="ECO:0000313" key="17">
    <source>
        <dbReference type="Proteomes" id="UP001347796"/>
    </source>
</evidence>
<comment type="pathway">
    <text evidence="2">Protein modification; protein sumoylation.</text>
</comment>
<dbReference type="Gene3D" id="3.30.40.10">
    <property type="entry name" value="Zinc/RING finger domain, C3HC4 (zinc finger)"/>
    <property type="match status" value="1"/>
</dbReference>
<feature type="compositionally biased region" description="Basic residues" evidence="14">
    <location>
        <begin position="220"/>
        <end position="239"/>
    </location>
</feature>
<feature type="domain" description="SP-RING-type" evidence="15">
    <location>
        <begin position="141"/>
        <end position="225"/>
    </location>
</feature>
<protein>
    <recommendedName>
        <fullName evidence="4">E3 SUMO-protein ligase NSE2</fullName>
    </recommendedName>
    <alternativeName>
        <fullName evidence="11">E3 SUMO-protein transferase NSE2</fullName>
    </alternativeName>
    <alternativeName>
        <fullName evidence="12">Non-structural maintenance of chromosomes element 2 homolog</fullName>
    </alternativeName>
</protein>
<dbReference type="GO" id="GO:0030915">
    <property type="term" value="C:Smc5-Smc6 complex"/>
    <property type="evidence" value="ECO:0007669"/>
    <property type="project" value="InterPro"/>
</dbReference>
<accession>A0AAN8GBG1</accession>
<dbReference type="AlphaFoldDB" id="A0AAN8GBG1"/>
<dbReference type="InterPro" id="IPR004181">
    <property type="entry name" value="Znf_MIZ"/>
</dbReference>